<reference evidence="11 14" key="2">
    <citation type="submission" date="2020-04" db="EMBL/GenBank/DDBJ databases">
        <authorList>
            <person name="Hitch T.C.A."/>
            <person name="Wylensek D."/>
            <person name="Clavel T."/>
        </authorList>
    </citation>
    <scope>NUCLEOTIDE SEQUENCE [LARGE SCALE GENOMIC DNA]</scope>
    <source>
        <strain evidence="11 14">BSM-383-APC-22F</strain>
    </source>
</reference>
<accession>A0A3E3E369</accession>
<evidence type="ECO:0000256" key="8">
    <source>
        <dbReference type="HAMAP-Rule" id="MF_00972"/>
    </source>
</evidence>
<comment type="caution">
    <text evidence="12">The sequence shown here is derived from an EMBL/GenBank/DDBJ whole genome shotgun (WGS) entry which is preliminary data.</text>
</comment>
<evidence type="ECO:0000256" key="6">
    <source>
        <dbReference type="ARBA" id="ARBA00022833"/>
    </source>
</evidence>
<protein>
    <recommendedName>
        <fullName evidence="8">tRNA-specific adenosine deaminase</fullName>
        <ecNumber evidence="8">3.5.4.33</ecNumber>
    </recommendedName>
</protein>
<comment type="function">
    <text evidence="8">Catalyzes the deamination of adenosine to inosine at the wobble position 34 of tRNA(Arg2).</text>
</comment>
<dbReference type="EMBL" id="JAQLXO010000004">
    <property type="protein sequence ID" value="MDB7982046.1"/>
    <property type="molecule type" value="Genomic_DNA"/>
</dbReference>
<evidence type="ECO:0000313" key="12">
    <source>
        <dbReference type="EMBL" id="RGD75893.1"/>
    </source>
</evidence>
<gene>
    <name evidence="8 10" type="primary">tadA</name>
    <name evidence="12" type="ORF">DXC78_08720</name>
    <name evidence="11" type="ORF">HF861_04700</name>
    <name evidence="10" type="ORF">PND82_04340</name>
</gene>
<dbReference type="NCBIfam" id="NF008113">
    <property type="entry name" value="PRK10860.1"/>
    <property type="match status" value="1"/>
</dbReference>
<dbReference type="PANTHER" id="PTHR11079:SF202">
    <property type="entry name" value="TRNA-SPECIFIC ADENOSINE DEAMINASE"/>
    <property type="match status" value="1"/>
</dbReference>
<feature type="binding site" evidence="8">
    <location>
        <position position="53"/>
    </location>
    <ligand>
        <name>Zn(2+)</name>
        <dbReference type="ChEBI" id="CHEBI:29105"/>
        <note>catalytic</note>
    </ligand>
</feature>
<dbReference type="AlphaFoldDB" id="A0A3E3E369"/>
<keyword evidence="5 8" id="KW-0378">Hydrolase</keyword>
<feature type="binding site" evidence="8">
    <location>
        <position position="86"/>
    </location>
    <ligand>
        <name>Zn(2+)</name>
        <dbReference type="ChEBI" id="CHEBI:29105"/>
        <note>catalytic</note>
    </ligand>
</feature>
<evidence type="ECO:0000256" key="3">
    <source>
        <dbReference type="ARBA" id="ARBA00022694"/>
    </source>
</evidence>
<feature type="active site" description="Proton donor" evidence="8">
    <location>
        <position position="55"/>
    </location>
</feature>
<dbReference type="EC" id="3.5.4.33" evidence="8"/>
<dbReference type="RefSeq" id="WP_117446666.1">
    <property type="nucleotide sequence ID" value="NZ_CALCIP010000040.1"/>
</dbReference>
<dbReference type="PROSITE" id="PS51747">
    <property type="entry name" value="CYT_DCMP_DEAMINASES_2"/>
    <property type="match status" value="1"/>
</dbReference>
<dbReference type="PROSITE" id="PS00903">
    <property type="entry name" value="CYT_DCMP_DEAMINASES_1"/>
    <property type="match status" value="1"/>
</dbReference>
<sequence>MLNDEKWMKQAIKQAKMAAAKDEVPIGCVIVKDDKIIARAYNKREMNQQSIAHAEILAIQKACKKLNTWRLEGCTLYVTLEPCPMCAGAIIQSRIERVVYGAYDPKGGCVGSCTNLFETKGFNHYPSYTSGILEEECSSLLKEFFKQKRKKA</sequence>
<dbReference type="InterPro" id="IPR016193">
    <property type="entry name" value="Cytidine_deaminase-like"/>
</dbReference>
<dbReference type="Pfam" id="PF14437">
    <property type="entry name" value="MafB19-deam"/>
    <property type="match status" value="1"/>
</dbReference>
<dbReference type="CDD" id="cd01285">
    <property type="entry name" value="nucleoside_deaminase"/>
    <property type="match status" value="1"/>
</dbReference>
<dbReference type="GO" id="GO:0008270">
    <property type="term" value="F:zinc ion binding"/>
    <property type="evidence" value="ECO:0007669"/>
    <property type="project" value="UniProtKB-UniRule"/>
</dbReference>
<reference evidence="12 13" key="1">
    <citation type="submission" date="2018-08" db="EMBL/GenBank/DDBJ databases">
        <title>A genome reference for cultivated species of the human gut microbiota.</title>
        <authorList>
            <person name="Zou Y."/>
            <person name="Xue W."/>
            <person name="Luo G."/>
        </authorList>
    </citation>
    <scope>NUCLEOTIDE SEQUENCE [LARGE SCALE GENOMIC DNA]</scope>
    <source>
        <strain evidence="12 13">TF08-11</strain>
    </source>
</reference>
<evidence type="ECO:0000256" key="5">
    <source>
        <dbReference type="ARBA" id="ARBA00022801"/>
    </source>
</evidence>
<dbReference type="InterPro" id="IPR016192">
    <property type="entry name" value="APOBEC/CMP_deaminase_Zn-bd"/>
</dbReference>
<evidence type="ECO:0000313" key="11">
    <source>
        <dbReference type="EMBL" id="NME44181.1"/>
    </source>
</evidence>
<evidence type="ECO:0000256" key="4">
    <source>
        <dbReference type="ARBA" id="ARBA00022723"/>
    </source>
</evidence>
<organism evidence="12 13">
    <name type="scientific">Faecalicoccus pleomorphus</name>
    <dbReference type="NCBI Taxonomy" id="1323"/>
    <lineage>
        <taxon>Bacteria</taxon>
        <taxon>Bacillati</taxon>
        <taxon>Bacillota</taxon>
        <taxon>Erysipelotrichia</taxon>
        <taxon>Erysipelotrichales</taxon>
        <taxon>Erysipelotrichaceae</taxon>
        <taxon>Faecalicoccus</taxon>
    </lineage>
</organism>
<dbReference type="Proteomes" id="UP000260721">
    <property type="component" value="Unassembled WGS sequence"/>
</dbReference>
<dbReference type="EMBL" id="QUSK01000019">
    <property type="protein sequence ID" value="RGD75893.1"/>
    <property type="molecule type" value="Genomic_DNA"/>
</dbReference>
<reference evidence="10" key="3">
    <citation type="submission" date="2023-01" db="EMBL/GenBank/DDBJ databases">
        <title>Human gut microbiome strain richness.</title>
        <authorList>
            <person name="Chen-Liaw A."/>
        </authorList>
    </citation>
    <scope>NUCLEOTIDE SEQUENCE</scope>
    <source>
        <strain evidence="10">D8_m1001271B151109d0_201107</strain>
    </source>
</reference>
<dbReference type="EMBL" id="JABAFR010000008">
    <property type="protein sequence ID" value="NME44181.1"/>
    <property type="molecule type" value="Genomic_DNA"/>
</dbReference>
<dbReference type="FunFam" id="3.40.140.10:FF:000005">
    <property type="entry name" value="tRNA-specific adenosine deaminase"/>
    <property type="match status" value="1"/>
</dbReference>
<evidence type="ECO:0000259" key="9">
    <source>
        <dbReference type="PROSITE" id="PS51747"/>
    </source>
</evidence>
<dbReference type="STRING" id="1123313.GCA_000420345_01729"/>
<dbReference type="InterPro" id="IPR058535">
    <property type="entry name" value="MafB19-deam"/>
</dbReference>
<dbReference type="InterPro" id="IPR002125">
    <property type="entry name" value="CMP_dCMP_dom"/>
</dbReference>
<dbReference type="Gene3D" id="3.40.140.10">
    <property type="entry name" value="Cytidine Deaminase, domain 2"/>
    <property type="match status" value="1"/>
</dbReference>
<dbReference type="GO" id="GO:0002100">
    <property type="term" value="P:tRNA wobble adenosine to inosine editing"/>
    <property type="evidence" value="ECO:0007669"/>
    <property type="project" value="UniProtKB-UniRule"/>
</dbReference>
<feature type="binding site" evidence="8">
    <location>
        <position position="83"/>
    </location>
    <ligand>
        <name>Zn(2+)</name>
        <dbReference type="ChEBI" id="CHEBI:29105"/>
        <note>catalytic</note>
    </ligand>
</feature>
<comment type="catalytic activity">
    <reaction evidence="7 8">
        <text>adenosine(34) in tRNA + H2O + H(+) = inosine(34) in tRNA + NH4(+)</text>
        <dbReference type="Rhea" id="RHEA:43168"/>
        <dbReference type="Rhea" id="RHEA-COMP:10373"/>
        <dbReference type="Rhea" id="RHEA-COMP:10374"/>
        <dbReference type="ChEBI" id="CHEBI:15377"/>
        <dbReference type="ChEBI" id="CHEBI:15378"/>
        <dbReference type="ChEBI" id="CHEBI:28938"/>
        <dbReference type="ChEBI" id="CHEBI:74411"/>
        <dbReference type="ChEBI" id="CHEBI:82852"/>
        <dbReference type="EC" id="3.5.4.33"/>
    </reaction>
</comment>
<dbReference type="InterPro" id="IPR028883">
    <property type="entry name" value="tRNA_aden_deaminase"/>
</dbReference>
<feature type="domain" description="CMP/dCMP-type deaminase" evidence="9">
    <location>
        <begin position="2"/>
        <end position="111"/>
    </location>
</feature>
<keyword evidence="6 8" id="KW-0862">Zinc</keyword>
<proteinExistence type="inferred from homology"/>
<evidence type="ECO:0000256" key="1">
    <source>
        <dbReference type="ARBA" id="ARBA00010669"/>
    </source>
</evidence>
<comment type="subunit">
    <text evidence="2 8">Homodimer.</text>
</comment>
<evidence type="ECO:0000313" key="10">
    <source>
        <dbReference type="EMBL" id="MDB7982046.1"/>
    </source>
</evidence>
<comment type="cofactor">
    <cofactor evidence="8">
        <name>Zn(2+)</name>
        <dbReference type="ChEBI" id="CHEBI:29105"/>
    </cofactor>
    <text evidence="8">Binds 1 zinc ion per subunit.</text>
</comment>
<evidence type="ECO:0000313" key="13">
    <source>
        <dbReference type="Proteomes" id="UP000260721"/>
    </source>
</evidence>
<dbReference type="PANTHER" id="PTHR11079">
    <property type="entry name" value="CYTOSINE DEAMINASE FAMILY MEMBER"/>
    <property type="match status" value="1"/>
</dbReference>
<keyword evidence="4 8" id="KW-0479">Metal-binding</keyword>
<keyword evidence="3 8" id="KW-0819">tRNA processing</keyword>
<dbReference type="Proteomes" id="UP001212981">
    <property type="component" value="Unassembled WGS sequence"/>
</dbReference>
<evidence type="ECO:0000256" key="2">
    <source>
        <dbReference type="ARBA" id="ARBA00011738"/>
    </source>
</evidence>
<dbReference type="HAMAP" id="MF_00972">
    <property type="entry name" value="tRNA_aden_deaminase"/>
    <property type="match status" value="1"/>
</dbReference>
<name>A0A3E3E369_9FIRM</name>
<dbReference type="SUPFAM" id="SSF53927">
    <property type="entry name" value="Cytidine deaminase-like"/>
    <property type="match status" value="1"/>
</dbReference>
<dbReference type="GO" id="GO:0052717">
    <property type="term" value="F:tRNA-specific adenosine-34 deaminase activity"/>
    <property type="evidence" value="ECO:0007669"/>
    <property type="project" value="UniProtKB-UniRule"/>
</dbReference>
<evidence type="ECO:0000256" key="7">
    <source>
        <dbReference type="ARBA" id="ARBA00048045"/>
    </source>
</evidence>
<evidence type="ECO:0000313" key="14">
    <source>
        <dbReference type="Proteomes" id="UP000540014"/>
    </source>
</evidence>
<comment type="similarity">
    <text evidence="1">Belongs to the cytidine and deoxycytidylate deaminase family. ADAT2 subfamily.</text>
</comment>
<dbReference type="Proteomes" id="UP000540014">
    <property type="component" value="Unassembled WGS sequence"/>
</dbReference>